<dbReference type="OrthoDB" id="5862080at2759"/>
<accession>A0A0N4USQ5</accession>
<protein>
    <submittedName>
        <fullName evidence="3">DDE_Tnp_1_7 domain-containing protein</fullName>
    </submittedName>
</protein>
<reference evidence="1 2" key="2">
    <citation type="submission" date="2018-10" db="EMBL/GenBank/DDBJ databases">
        <authorList>
            <consortium name="Pathogen Informatics"/>
        </authorList>
    </citation>
    <scope>NUCLEOTIDE SEQUENCE [LARGE SCALE GENOMIC DNA]</scope>
</reference>
<evidence type="ECO:0000313" key="1">
    <source>
        <dbReference type="EMBL" id="VDD84977.1"/>
    </source>
</evidence>
<evidence type="ECO:0000313" key="2">
    <source>
        <dbReference type="Proteomes" id="UP000274131"/>
    </source>
</evidence>
<organism evidence="3">
    <name type="scientific">Enterobius vermicularis</name>
    <name type="common">Human pinworm</name>
    <dbReference type="NCBI Taxonomy" id="51028"/>
    <lineage>
        <taxon>Eukaryota</taxon>
        <taxon>Metazoa</taxon>
        <taxon>Ecdysozoa</taxon>
        <taxon>Nematoda</taxon>
        <taxon>Chromadorea</taxon>
        <taxon>Rhabditida</taxon>
        <taxon>Spirurina</taxon>
        <taxon>Oxyuridomorpha</taxon>
        <taxon>Oxyuroidea</taxon>
        <taxon>Oxyuridae</taxon>
        <taxon>Enterobius</taxon>
    </lineage>
</organism>
<dbReference type="EMBL" id="UXUI01000069">
    <property type="protein sequence ID" value="VDD84977.1"/>
    <property type="molecule type" value="Genomic_DNA"/>
</dbReference>
<name>A0A0N4USQ5_ENTVE</name>
<evidence type="ECO:0000313" key="3">
    <source>
        <dbReference type="WBParaSite" id="EVEC_0000017601-mRNA-1"/>
    </source>
</evidence>
<sequence length="164" mass="19242">MTLCTEIKKGRVKDNKYFRYKGRECRKKLGFYNGTFFQKTSSSLKDVFGMYSYWAKHQRLTYEDVASKMVCERRCKLSSHTLVGYIDCFKNFCTEHLRRHLLRIGGLGKVVEIDKTLLTRRKYNRGRVVEKKSCFEGIGERDAVILFPLIRQYVVKGPTTVSDQ</sequence>
<dbReference type="AlphaFoldDB" id="A0A0N4USQ5"/>
<gene>
    <name evidence="1" type="ORF">EVEC_LOCUS120</name>
</gene>
<keyword evidence="2" id="KW-1185">Reference proteome</keyword>
<proteinExistence type="predicted"/>
<dbReference type="WBParaSite" id="EVEC_0000017601-mRNA-1">
    <property type="protein sequence ID" value="EVEC_0000017601-mRNA-1"/>
    <property type="gene ID" value="EVEC_0000017601"/>
</dbReference>
<reference evidence="3" key="1">
    <citation type="submission" date="2017-02" db="UniProtKB">
        <authorList>
            <consortium name="WormBaseParasite"/>
        </authorList>
    </citation>
    <scope>IDENTIFICATION</scope>
</reference>
<dbReference type="Proteomes" id="UP000274131">
    <property type="component" value="Unassembled WGS sequence"/>
</dbReference>